<keyword evidence="6 8" id="KW-1133">Transmembrane helix</keyword>
<keyword evidence="10" id="KW-1185">Reference proteome</keyword>
<dbReference type="EMBL" id="BMFK01000012">
    <property type="protein sequence ID" value="GGE85891.1"/>
    <property type="molecule type" value="Genomic_DNA"/>
</dbReference>
<feature type="transmembrane region" description="Helical" evidence="8">
    <location>
        <begin position="23"/>
        <end position="44"/>
    </location>
</feature>
<dbReference type="AlphaFoldDB" id="A0A917AXA1"/>
<feature type="transmembrane region" description="Helical" evidence="8">
    <location>
        <begin position="325"/>
        <end position="343"/>
    </location>
</feature>
<keyword evidence="7 8" id="KW-0472">Membrane</keyword>
<protein>
    <submittedName>
        <fullName evidence="9">Ferrichrome ABC transporter permease</fullName>
    </submittedName>
</protein>
<evidence type="ECO:0000256" key="4">
    <source>
        <dbReference type="ARBA" id="ARBA00022475"/>
    </source>
</evidence>
<evidence type="ECO:0000313" key="9">
    <source>
        <dbReference type="EMBL" id="GGE85891.1"/>
    </source>
</evidence>
<comment type="caution">
    <text evidence="9">The sequence shown here is derived from an EMBL/GenBank/DDBJ whole genome shotgun (WGS) entry which is preliminary data.</text>
</comment>
<dbReference type="GO" id="GO:0033214">
    <property type="term" value="P:siderophore-iron import into cell"/>
    <property type="evidence" value="ECO:0007669"/>
    <property type="project" value="TreeGrafter"/>
</dbReference>
<keyword evidence="4" id="KW-1003">Cell membrane</keyword>
<dbReference type="GO" id="GO:0005886">
    <property type="term" value="C:plasma membrane"/>
    <property type="evidence" value="ECO:0007669"/>
    <property type="project" value="UniProtKB-SubCell"/>
</dbReference>
<evidence type="ECO:0000256" key="8">
    <source>
        <dbReference type="SAM" id="Phobius"/>
    </source>
</evidence>
<feature type="transmembrane region" description="Helical" evidence="8">
    <location>
        <begin position="294"/>
        <end position="319"/>
    </location>
</feature>
<dbReference type="SUPFAM" id="SSF81345">
    <property type="entry name" value="ABC transporter involved in vitamin B12 uptake, BtuC"/>
    <property type="match status" value="1"/>
</dbReference>
<evidence type="ECO:0000256" key="6">
    <source>
        <dbReference type="ARBA" id="ARBA00022989"/>
    </source>
</evidence>
<feature type="transmembrane region" description="Helical" evidence="8">
    <location>
        <begin position="137"/>
        <end position="156"/>
    </location>
</feature>
<accession>A0A917AXA1</accession>
<evidence type="ECO:0000313" key="10">
    <source>
        <dbReference type="Proteomes" id="UP000605259"/>
    </source>
</evidence>
<gene>
    <name evidence="9" type="primary">fhuB</name>
    <name evidence="9" type="ORF">GCM10007140_39100</name>
</gene>
<evidence type="ECO:0000256" key="2">
    <source>
        <dbReference type="ARBA" id="ARBA00007935"/>
    </source>
</evidence>
<feature type="transmembrane region" description="Helical" evidence="8">
    <location>
        <begin position="110"/>
        <end position="130"/>
    </location>
</feature>
<dbReference type="FunFam" id="1.10.3470.10:FF:000001">
    <property type="entry name" value="Vitamin B12 ABC transporter permease BtuC"/>
    <property type="match status" value="1"/>
</dbReference>
<reference evidence="9" key="1">
    <citation type="journal article" date="2014" name="Int. J. Syst. Evol. Microbiol.">
        <title>Complete genome sequence of Corynebacterium casei LMG S-19264T (=DSM 44701T), isolated from a smear-ripened cheese.</title>
        <authorList>
            <consortium name="US DOE Joint Genome Institute (JGI-PGF)"/>
            <person name="Walter F."/>
            <person name="Albersmeier A."/>
            <person name="Kalinowski J."/>
            <person name="Ruckert C."/>
        </authorList>
    </citation>
    <scope>NUCLEOTIDE SEQUENCE</scope>
    <source>
        <strain evidence="9">CGMCC 1.12698</strain>
    </source>
</reference>
<keyword evidence="5 8" id="KW-0812">Transmembrane</keyword>
<feature type="transmembrane region" description="Helical" evidence="8">
    <location>
        <begin position="168"/>
        <end position="190"/>
    </location>
</feature>
<evidence type="ECO:0000256" key="1">
    <source>
        <dbReference type="ARBA" id="ARBA00004651"/>
    </source>
</evidence>
<dbReference type="CDD" id="cd06550">
    <property type="entry name" value="TM_ABC_iron-siderophores_like"/>
    <property type="match status" value="1"/>
</dbReference>
<keyword evidence="3" id="KW-0813">Transport</keyword>
<feature type="transmembrane region" description="Helical" evidence="8">
    <location>
        <begin position="211"/>
        <end position="235"/>
    </location>
</feature>
<feature type="transmembrane region" description="Helical" evidence="8">
    <location>
        <begin position="255"/>
        <end position="282"/>
    </location>
</feature>
<dbReference type="Pfam" id="PF01032">
    <property type="entry name" value="FecCD"/>
    <property type="match status" value="1"/>
</dbReference>
<evidence type="ECO:0000256" key="3">
    <source>
        <dbReference type="ARBA" id="ARBA00022448"/>
    </source>
</evidence>
<proteinExistence type="inferred from homology"/>
<evidence type="ECO:0000256" key="5">
    <source>
        <dbReference type="ARBA" id="ARBA00022692"/>
    </source>
</evidence>
<dbReference type="PANTHER" id="PTHR30472:SF58">
    <property type="entry name" value="IRON(3+)-HYDROXAMATE IMPORT SYSTEM PERMEASE PROTEIN FHUB"/>
    <property type="match status" value="1"/>
</dbReference>
<comment type="similarity">
    <text evidence="2">Belongs to the binding-protein-dependent transport system permease family. FecCD subfamily.</text>
</comment>
<feature type="transmembrane region" description="Helical" evidence="8">
    <location>
        <begin position="81"/>
        <end position="98"/>
    </location>
</feature>
<reference evidence="9" key="2">
    <citation type="submission" date="2020-09" db="EMBL/GenBank/DDBJ databases">
        <authorList>
            <person name="Sun Q."/>
            <person name="Zhou Y."/>
        </authorList>
    </citation>
    <scope>NUCLEOTIDE SEQUENCE</scope>
    <source>
        <strain evidence="9">CGMCC 1.12698</strain>
    </source>
</reference>
<dbReference type="InterPro" id="IPR037294">
    <property type="entry name" value="ABC_BtuC-like"/>
</dbReference>
<organism evidence="9 10">
    <name type="scientific">Priestia taiwanensis</name>
    <dbReference type="NCBI Taxonomy" id="1347902"/>
    <lineage>
        <taxon>Bacteria</taxon>
        <taxon>Bacillati</taxon>
        <taxon>Bacillota</taxon>
        <taxon>Bacilli</taxon>
        <taxon>Bacillales</taxon>
        <taxon>Bacillaceae</taxon>
        <taxon>Priestia</taxon>
    </lineage>
</organism>
<evidence type="ECO:0000256" key="7">
    <source>
        <dbReference type="ARBA" id="ARBA00023136"/>
    </source>
</evidence>
<dbReference type="RefSeq" id="WP_188390199.1">
    <property type="nucleotide sequence ID" value="NZ_BMFK01000012.1"/>
</dbReference>
<dbReference type="PANTHER" id="PTHR30472">
    <property type="entry name" value="FERRIC ENTEROBACTIN TRANSPORT SYSTEM PERMEASE PROTEIN"/>
    <property type="match status" value="1"/>
</dbReference>
<comment type="subcellular location">
    <subcellularLocation>
        <location evidence="1">Cell membrane</location>
        <topology evidence="1">Multi-pass membrane protein</topology>
    </subcellularLocation>
</comment>
<dbReference type="GO" id="GO:0022857">
    <property type="term" value="F:transmembrane transporter activity"/>
    <property type="evidence" value="ECO:0007669"/>
    <property type="project" value="InterPro"/>
</dbReference>
<dbReference type="InterPro" id="IPR000522">
    <property type="entry name" value="ABC_transptr_permease_BtuC"/>
</dbReference>
<dbReference type="Gene3D" id="1.10.3470.10">
    <property type="entry name" value="ABC transporter involved in vitamin B12 uptake, BtuC"/>
    <property type="match status" value="1"/>
</dbReference>
<sequence length="351" mass="36904">MTTNEQPYQEQGSHAPHIKSRPITASLILFIGIITIIIGLISSISHGAADIELKTVWEAIFFFQEENVSHHVIQDIRLPRAIASVLVGAFLAVSGAIMQGMTRNPLASPSLMGITSGATFAITLAFVFFPSMSYPQLVFVSFLGAALGTGIVYGIGVGSPGGLTPVKLALAGAAVSAMLGAISSGLAIYFQLSQEISFWQAGGLVGVKWEILNIVFPLGVICLLIAIFLARYITILSFGEEVAIGLGQRTGRIKLFGTLVVLLLTGAAVAIGGAIGFIGLVIPHITRFLVGADYRWVIPCSAVLGGALLVGADLVSRLINPPFETPVGAVTAAIGVPFFLYLARKEGRERT</sequence>
<name>A0A917AXA1_9BACI</name>
<dbReference type="Proteomes" id="UP000605259">
    <property type="component" value="Unassembled WGS sequence"/>
</dbReference>